<dbReference type="SMART" id="SM00436">
    <property type="entry name" value="TOP1Bc"/>
    <property type="match status" value="1"/>
</dbReference>
<protein>
    <recommendedName>
        <fullName evidence="3">DNA topoisomerase</fullName>
        <ecNumber evidence="3">5.6.2.1</ecNumber>
    </recommendedName>
    <alternativeName>
        <fullName evidence="12">Omega-protein</fullName>
    </alternativeName>
    <alternativeName>
        <fullName evidence="11">Relaxing enzyme</fullName>
    </alternativeName>
    <alternativeName>
        <fullName evidence="9">Swivelase</fullName>
    </alternativeName>
    <alternativeName>
        <fullName evidence="10">Untwisting enzyme</fullName>
    </alternativeName>
</protein>
<feature type="compositionally biased region" description="Basic and acidic residues" evidence="13">
    <location>
        <begin position="662"/>
        <end position="677"/>
    </location>
</feature>
<dbReference type="PROSITE" id="PS50880">
    <property type="entry name" value="TOPRIM"/>
    <property type="match status" value="1"/>
</dbReference>
<dbReference type="EC" id="5.6.2.1" evidence="3"/>
<organism evidence="16 17">
    <name type="scientific">Marinobacter nauticus</name>
    <name type="common">Marinobacter hydrocarbonoclasticus</name>
    <name type="synonym">Marinobacter aquaeolei</name>
    <dbReference type="NCBI Taxonomy" id="2743"/>
    <lineage>
        <taxon>Bacteria</taxon>
        <taxon>Pseudomonadati</taxon>
        <taxon>Pseudomonadota</taxon>
        <taxon>Gammaproteobacteria</taxon>
        <taxon>Pseudomonadales</taxon>
        <taxon>Marinobacteraceae</taxon>
        <taxon>Marinobacter</taxon>
    </lineage>
</organism>
<dbReference type="Proteomes" id="UP000253647">
    <property type="component" value="Unassembled WGS sequence"/>
</dbReference>
<dbReference type="SMART" id="SM00493">
    <property type="entry name" value="TOPRIM"/>
    <property type="match status" value="1"/>
</dbReference>
<evidence type="ECO:0000259" key="15">
    <source>
        <dbReference type="PROSITE" id="PS52039"/>
    </source>
</evidence>
<gene>
    <name evidence="16" type="ORF">DET61_11958</name>
</gene>
<dbReference type="PANTHER" id="PTHR11390">
    <property type="entry name" value="PROKARYOTIC DNA TOPOISOMERASE"/>
    <property type="match status" value="1"/>
</dbReference>
<accession>A0A368X5K0</accession>
<dbReference type="PANTHER" id="PTHR11390:SF21">
    <property type="entry name" value="DNA TOPOISOMERASE 3-ALPHA"/>
    <property type="match status" value="1"/>
</dbReference>
<dbReference type="GO" id="GO:0006310">
    <property type="term" value="P:DNA recombination"/>
    <property type="evidence" value="ECO:0007669"/>
    <property type="project" value="TreeGrafter"/>
</dbReference>
<dbReference type="PRINTS" id="PR00417">
    <property type="entry name" value="PRTPISMRASEI"/>
</dbReference>
<feature type="domain" description="Toprim" evidence="14">
    <location>
        <begin position="1"/>
        <end position="133"/>
    </location>
</feature>
<evidence type="ECO:0000256" key="6">
    <source>
        <dbReference type="ARBA" id="ARBA00023029"/>
    </source>
</evidence>
<dbReference type="Pfam" id="PF01131">
    <property type="entry name" value="Topoisom_bac"/>
    <property type="match status" value="1"/>
</dbReference>
<evidence type="ECO:0000256" key="1">
    <source>
        <dbReference type="ARBA" id="ARBA00000213"/>
    </source>
</evidence>
<evidence type="ECO:0000313" key="16">
    <source>
        <dbReference type="EMBL" id="RCW63291.1"/>
    </source>
</evidence>
<dbReference type="PROSITE" id="PS00396">
    <property type="entry name" value="TOPO_IA_1"/>
    <property type="match status" value="1"/>
</dbReference>
<dbReference type="Gene3D" id="1.10.290.10">
    <property type="entry name" value="Topoisomerase I, domain 4"/>
    <property type="match status" value="1"/>
</dbReference>
<dbReference type="InterPro" id="IPR003602">
    <property type="entry name" value="Topo_IA_DNA-bd_dom"/>
</dbReference>
<evidence type="ECO:0000256" key="8">
    <source>
        <dbReference type="ARBA" id="ARBA00023235"/>
    </source>
</evidence>
<dbReference type="GO" id="GO:0006281">
    <property type="term" value="P:DNA repair"/>
    <property type="evidence" value="ECO:0007669"/>
    <property type="project" value="TreeGrafter"/>
</dbReference>
<feature type="region of interest" description="Disordered" evidence="13">
    <location>
        <begin position="452"/>
        <end position="482"/>
    </location>
</feature>
<evidence type="ECO:0000256" key="10">
    <source>
        <dbReference type="ARBA" id="ARBA00031985"/>
    </source>
</evidence>
<dbReference type="CDD" id="cd00186">
    <property type="entry name" value="TOP1Ac"/>
    <property type="match status" value="1"/>
</dbReference>
<dbReference type="InterPro" id="IPR023405">
    <property type="entry name" value="Topo_IA_core_domain"/>
</dbReference>
<dbReference type="GO" id="GO:0043597">
    <property type="term" value="C:cytoplasmic replication fork"/>
    <property type="evidence" value="ECO:0007669"/>
    <property type="project" value="TreeGrafter"/>
</dbReference>
<dbReference type="Gene3D" id="2.70.20.10">
    <property type="entry name" value="Topoisomerase I, domain 3"/>
    <property type="match status" value="1"/>
</dbReference>
<evidence type="ECO:0000259" key="14">
    <source>
        <dbReference type="PROSITE" id="PS50880"/>
    </source>
</evidence>
<dbReference type="Gene3D" id="3.40.50.140">
    <property type="match status" value="1"/>
</dbReference>
<evidence type="ECO:0000256" key="13">
    <source>
        <dbReference type="SAM" id="MobiDB-lite"/>
    </source>
</evidence>
<reference evidence="16 17" key="1">
    <citation type="submission" date="2018-07" db="EMBL/GenBank/DDBJ databases">
        <title>Freshwater and sediment microbial communities from various areas in North America, analyzing microbe dynamics in response to fracking.</title>
        <authorList>
            <person name="Lamendella R."/>
        </authorList>
    </citation>
    <scope>NUCLEOTIDE SEQUENCE [LARGE SCALE GENOMIC DNA]</scope>
    <source>
        <strain evidence="16 17">105B</strain>
    </source>
</reference>
<dbReference type="InterPro" id="IPR013825">
    <property type="entry name" value="Topo_IA_cen_sub2"/>
</dbReference>
<evidence type="ECO:0000256" key="4">
    <source>
        <dbReference type="ARBA" id="ARBA00022723"/>
    </source>
</evidence>
<evidence type="ECO:0000256" key="9">
    <source>
        <dbReference type="ARBA" id="ARBA00030003"/>
    </source>
</evidence>
<feature type="domain" description="Topo IA-type catalytic" evidence="15">
    <location>
        <begin position="150"/>
        <end position="609"/>
    </location>
</feature>
<dbReference type="GO" id="GO:0046872">
    <property type="term" value="F:metal ion binding"/>
    <property type="evidence" value="ECO:0007669"/>
    <property type="project" value="UniProtKB-KW"/>
</dbReference>
<evidence type="ECO:0000256" key="11">
    <source>
        <dbReference type="ARBA" id="ARBA00032235"/>
    </source>
</evidence>
<dbReference type="SMART" id="SM00437">
    <property type="entry name" value="TOP1Ac"/>
    <property type="match status" value="1"/>
</dbReference>
<keyword evidence="4" id="KW-0479">Metal-binding</keyword>
<dbReference type="SUPFAM" id="SSF56712">
    <property type="entry name" value="Prokaryotic type I DNA topoisomerase"/>
    <property type="match status" value="1"/>
</dbReference>
<dbReference type="InterPro" id="IPR000380">
    <property type="entry name" value="Topo_IA"/>
</dbReference>
<dbReference type="NCBIfam" id="TIGR01056">
    <property type="entry name" value="topB"/>
    <property type="match status" value="1"/>
</dbReference>
<dbReference type="Gene3D" id="3.30.65.10">
    <property type="entry name" value="Bacterial Topoisomerase I, domain 1"/>
    <property type="match status" value="1"/>
</dbReference>
<evidence type="ECO:0000256" key="12">
    <source>
        <dbReference type="ARBA" id="ARBA00032877"/>
    </source>
</evidence>
<dbReference type="InterPro" id="IPR006171">
    <property type="entry name" value="TOPRIM_dom"/>
</dbReference>
<feature type="compositionally biased region" description="Basic residues" evidence="13">
    <location>
        <begin position="678"/>
        <end position="693"/>
    </location>
</feature>
<dbReference type="SUPFAM" id="SSF57783">
    <property type="entry name" value="Zinc beta-ribbon"/>
    <property type="match status" value="1"/>
</dbReference>
<proteinExistence type="inferred from homology"/>
<dbReference type="AlphaFoldDB" id="A0A368X5K0"/>
<dbReference type="InterPro" id="IPR013826">
    <property type="entry name" value="Topo_IA_cen_sub3"/>
</dbReference>
<dbReference type="RefSeq" id="WP_114435324.1">
    <property type="nucleotide sequence ID" value="NZ_QPJI01000019.1"/>
</dbReference>
<dbReference type="InterPro" id="IPR003601">
    <property type="entry name" value="Topo_IA_2"/>
</dbReference>
<dbReference type="Pfam" id="PF01751">
    <property type="entry name" value="Toprim"/>
    <property type="match status" value="1"/>
</dbReference>
<keyword evidence="5" id="KW-0460">Magnesium</keyword>
<keyword evidence="6" id="KW-0799">Topoisomerase</keyword>
<evidence type="ECO:0000256" key="3">
    <source>
        <dbReference type="ARBA" id="ARBA00012891"/>
    </source>
</evidence>
<dbReference type="Gene3D" id="1.10.460.10">
    <property type="entry name" value="Topoisomerase I, domain 2"/>
    <property type="match status" value="1"/>
</dbReference>
<dbReference type="GO" id="GO:0003917">
    <property type="term" value="F:DNA topoisomerase type I (single strand cut, ATP-independent) activity"/>
    <property type="evidence" value="ECO:0007669"/>
    <property type="project" value="UniProtKB-EC"/>
</dbReference>
<evidence type="ECO:0000313" key="17">
    <source>
        <dbReference type="Proteomes" id="UP000253647"/>
    </source>
</evidence>
<comment type="caution">
    <text evidence="16">The sequence shown here is derived from an EMBL/GenBank/DDBJ whole genome shotgun (WGS) entry which is preliminary data.</text>
</comment>
<comment type="catalytic activity">
    <reaction evidence="1">
        <text>ATP-independent breakage of single-stranded DNA, followed by passage and rejoining.</text>
        <dbReference type="EC" id="5.6.2.1"/>
    </reaction>
</comment>
<dbReference type="InterPro" id="IPR005738">
    <property type="entry name" value="TopoIII"/>
</dbReference>
<dbReference type="PROSITE" id="PS52039">
    <property type="entry name" value="TOPO_IA_2"/>
    <property type="match status" value="1"/>
</dbReference>
<dbReference type="InterPro" id="IPR034144">
    <property type="entry name" value="TOPRIM_TopoIII"/>
</dbReference>
<dbReference type="InterPro" id="IPR013824">
    <property type="entry name" value="Topo_IA_cen_sub1"/>
</dbReference>
<evidence type="ECO:0000256" key="5">
    <source>
        <dbReference type="ARBA" id="ARBA00022842"/>
    </source>
</evidence>
<evidence type="ECO:0000256" key="7">
    <source>
        <dbReference type="ARBA" id="ARBA00023125"/>
    </source>
</evidence>
<name>A0A368X5K0_MARNT</name>
<dbReference type="InterPro" id="IPR023406">
    <property type="entry name" value="Topo_IA_AS"/>
</dbReference>
<evidence type="ECO:0000256" key="2">
    <source>
        <dbReference type="ARBA" id="ARBA00009446"/>
    </source>
</evidence>
<sequence>MKVYLCEKPSQAKDLASIIGADGRSDGFIKCRGGDVVTWAFGHLAEQFMPDDYDEALKKWEMDTLPIIPKPWKMKIKKSGAKQFKVIKSLIGKASSVCIATDYEREGELIARELLSLCKYNGPITRLKLTALDETSIRRALSAPLQGVQTEPLFYAGLARARADWLVGMNLSRLYTLLARSAGGEHTLHVGRVVTPTVALVYQRDKEIEAFQPSPYYEVTANILVQRGQFKAKWSCPEDMADSEGRCTNKGYAQQVAQSVGGQHGRVVSVDQKKRKESAPLPFDLTSLQQYAAKRWGYTAQKVLDTAQSLYETHKLISYPRTDSRYLPDSQHADVPGILQSLSRTDPSFSGICAGADTSIKGRAFNDEKVSAHNAIIPTQKVGDLSQLTERENQIYDAVRRFYVAQFYEPYQFESTDVAVHIGGSAQQSPHEFVAKGKVPLAMGWKVLFQEASEHDPKDEAEEKEEDRTLPAMSEGEAAQARNAECHDKMTRPAPHFTEATLLAAMENISRFVQEPQFKRILKETSGIGTPATRAGIIEGAIQKGYLKREKRTIRSTSRAATLITFVPKVVASPGMTAAWEQELEKIASGEQSMVNFLSELERWLAKMIDKVKASGIADNPEVKAMLAAEKGPSHDCPSCGSEMRRRKGQYGNFWGCTSRSCDKTFDDYRGKPDFEGKKKRNKRRGSKKASAV</sequence>
<dbReference type="CDD" id="cd03362">
    <property type="entry name" value="TOPRIM_TopoIA_TopoIII"/>
    <property type="match status" value="1"/>
</dbReference>
<dbReference type="EMBL" id="QPJI01000019">
    <property type="protein sequence ID" value="RCW63291.1"/>
    <property type="molecule type" value="Genomic_DNA"/>
</dbReference>
<keyword evidence="7" id="KW-0238">DNA-binding</keyword>
<dbReference type="FunFam" id="1.10.290.10:FF:000004">
    <property type="entry name" value="DNA topoisomerase 3"/>
    <property type="match status" value="1"/>
</dbReference>
<keyword evidence="8 16" id="KW-0413">Isomerase</keyword>
<dbReference type="GO" id="GO:0006265">
    <property type="term" value="P:DNA topological change"/>
    <property type="evidence" value="ECO:0007669"/>
    <property type="project" value="InterPro"/>
</dbReference>
<dbReference type="GO" id="GO:0003677">
    <property type="term" value="F:DNA binding"/>
    <property type="evidence" value="ECO:0007669"/>
    <property type="project" value="UniProtKB-KW"/>
</dbReference>
<comment type="similarity">
    <text evidence="2">Belongs to the type IA topoisomerase family.</text>
</comment>
<dbReference type="NCBIfam" id="NF005829">
    <property type="entry name" value="PRK07726.1"/>
    <property type="match status" value="1"/>
</dbReference>
<dbReference type="InterPro" id="IPR013497">
    <property type="entry name" value="Topo_IA_cen"/>
</dbReference>
<feature type="region of interest" description="Disordered" evidence="13">
    <location>
        <begin position="662"/>
        <end position="693"/>
    </location>
</feature>